<dbReference type="Gene3D" id="3.40.30.10">
    <property type="entry name" value="Glutaredoxin"/>
    <property type="match status" value="2"/>
</dbReference>
<evidence type="ECO:0000313" key="2">
    <source>
        <dbReference type="EMBL" id="HHJ53013.1"/>
    </source>
</evidence>
<dbReference type="Proteomes" id="UP000886124">
    <property type="component" value="Unassembled WGS sequence"/>
</dbReference>
<dbReference type="InterPro" id="IPR011767">
    <property type="entry name" value="GLR_AS"/>
</dbReference>
<name>A0A7V5PPU6_CALAY</name>
<proteinExistence type="predicted"/>
<dbReference type="InterPro" id="IPR012336">
    <property type="entry name" value="Thioredoxin-like_fold"/>
</dbReference>
<dbReference type="CDD" id="cd02975">
    <property type="entry name" value="PfPDO_like_N"/>
    <property type="match status" value="1"/>
</dbReference>
<dbReference type="AlphaFoldDB" id="A0A7V5PPU6"/>
<dbReference type="PANTHER" id="PTHR37170">
    <property type="entry name" value="GLUTAREDOXIN-RELATED"/>
    <property type="match status" value="1"/>
</dbReference>
<dbReference type="InterPro" id="IPR036249">
    <property type="entry name" value="Thioredoxin-like_sf"/>
</dbReference>
<accession>A0A7V5PPU6</accession>
<dbReference type="NCBIfam" id="TIGR02187">
    <property type="entry name" value="PDO_seleno_TRX"/>
    <property type="match status" value="1"/>
</dbReference>
<feature type="domain" description="Thioredoxin-like fold" evidence="1">
    <location>
        <begin position="134"/>
        <end position="209"/>
    </location>
</feature>
<protein>
    <submittedName>
        <fullName evidence="2">Glutaredoxin</fullName>
    </submittedName>
</protein>
<dbReference type="PROSITE" id="PS00195">
    <property type="entry name" value="GLUTAREDOXIN_1"/>
    <property type="match status" value="1"/>
</dbReference>
<sequence length="217" mass="24914">MGLLQEKDREYIRDLFSKLTNPVKLIYFTQEIECQYCRETHQILDELSELSDKVNLEVYNFVTDKEMAEKYNVDKIPATVIEGTKDYGIRYYGIPSGYEFSSVLEDIVDVSKGDSGLSEESRQLLKEITSPLRLQVFVTPTCPYCPKAVRLAHKIAIENEFVTADMVEATEFPHLSMRYNVRGVPRTMIGEDYPIEGALPENAFVQKIVASYKQMNQ</sequence>
<dbReference type="CDD" id="cd02973">
    <property type="entry name" value="TRX_GRX_like"/>
    <property type="match status" value="1"/>
</dbReference>
<dbReference type="PANTHER" id="PTHR37170:SF1">
    <property type="entry name" value="GLUTAREDOXIN-LIKE PROTEIN"/>
    <property type="match status" value="1"/>
</dbReference>
<evidence type="ECO:0000259" key="1">
    <source>
        <dbReference type="Pfam" id="PF13192"/>
    </source>
</evidence>
<comment type="caution">
    <text evidence="2">The sequence shown here is derived from an EMBL/GenBank/DDBJ whole genome shotgun (WGS) entry which is preliminary data.</text>
</comment>
<dbReference type="Pfam" id="PF13192">
    <property type="entry name" value="Thioredoxin_3"/>
    <property type="match status" value="2"/>
</dbReference>
<gene>
    <name evidence="2" type="ORF">ENJ89_07440</name>
</gene>
<organism evidence="2">
    <name type="scientific">Caldithrix abyssi</name>
    <dbReference type="NCBI Taxonomy" id="187145"/>
    <lineage>
        <taxon>Bacteria</taxon>
        <taxon>Pseudomonadati</taxon>
        <taxon>Calditrichota</taxon>
        <taxon>Calditrichia</taxon>
        <taxon>Calditrichales</taxon>
        <taxon>Calditrichaceae</taxon>
        <taxon>Caldithrix</taxon>
    </lineage>
</organism>
<dbReference type="EMBL" id="DROD01000485">
    <property type="protein sequence ID" value="HHJ53013.1"/>
    <property type="molecule type" value="Genomic_DNA"/>
</dbReference>
<dbReference type="PROSITE" id="PS51354">
    <property type="entry name" value="GLUTAREDOXIN_2"/>
    <property type="match status" value="1"/>
</dbReference>
<dbReference type="SUPFAM" id="SSF52833">
    <property type="entry name" value="Thioredoxin-like"/>
    <property type="match status" value="2"/>
</dbReference>
<dbReference type="InterPro" id="IPR011903">
    <property type="entry name" value="TON_0319-like"/>
</dbReference>
<feature type="domain" description="Thioredoxin-like fold" evidence="1">
    <location>
        <begin position="33"/>
        <end position="84"/>
    </location>
</feature>
<reference evidence="2" key="1">
    <citation type="journal article" date="2020" name="mSystems">
        <title>Genome- and Community-Level Interaction Insights into Carbon Utilization and Element Cycling Functions of Hydrothermarchaeota in Hydrothermal Sediment.</title>
        <authorList>
            <person name="Zhou Z."/>
            <person name="Liu Y."/>
            <person name="Xu W."/>
            <person name="Pan J."/>
            <person name="Luo Z.H."/>
            <person name="Li M."/>
        </authorList>
    </citation>
    <scope>NUCLEOTIDE SEQUENCE [LARGE SCALE GENOMIC DNA]</scope>
    <source>
        <strain evidence="2">HyVt-527</strain>
    </source>
</reference>